<dbReference type="EMBL" id="BGPR01040267">
    <property type="protein sequence ID" value="GBO16369.1"/>
    <property type="molecule type" value="Genomic_DNA"/>
</dbReference>
<dbReference type="AlphaFoldDB" id="A0A4Y2UTP8"/>
<name>A0A4Y2UTP8_ARAVE</name>
<proteinExistence type="predicted"/>
<comment type="caution">
    <text evidence="3">The sequence shown here is derived from an EMBL/GenBank/DDBJ whole genome shotgun (WGS) entry which is preliminary data.</text>
</comment>
<sequence>MSIHLKFQSALAEGESDLLSPLQLIFDPPVSFPTQRISDLLPSQQGVNLVNRLMCRLALQRVLPKNRRPNCRSLVGNPTFQSRSAIFHRFSTLTNAFSFSCSKISILEEI</sequence>
<evidence type="ECO:0000313" key="4">
    <source>
        <dbReference type="EMBL" id="GBO16370.1"/>
    </source>
</evidence>
<organism evidence="3 5">
    <name type="scientific">Araneus ventricosus</name>
    <name type="common">Orbweaver spider</name>
    <name type="synonym">Epeira ventricosa</name>
    <dbReference type="NCBI Taxonomy" id="182803"/>
    <lineage>
        <taxon>Eukaryota</taxon>
        <taxon>Metazoa</taxon>
        <taxon>Ecdysozoa</taxon>
        <taxon>Arthropoda</taxon>
        <taxon>Chelicerata</taxon>
        <taxon>Arachnida</taxon>
        <taxon>Araneae</taxon>
        <taxon>Araneomorphae</taxon>
        <taxon>Entelegynae</taxon>
        <taxon>Araneoidea</taxon>
        <taxon>Araneidae</taxon>
        <taxon>Araneus</taxon>
    </lineage>
</organism>
<keyword evidence="5" id="KW-1185">Reference proteome</keyword>
<dbReference type="EMBL" id="BGPR01040268">
    <property type="protein sequence ID" value="GBO16370.1"/>
    <property type="molecule type" value="Genomic_DNA"/>
</dbReference>
<dbReference type="Proteomes" id="UP000499080">
    <property type="component" value="Unassembled WGS sequence"/>
</dbReference>
<dbReference type="EMBL" id="BGPR01040266">
    <property type="protein sequence ID" value="GBO16368.1"/>
    <property type="molecule type" value="Genomic_DNA"/>
</dbReference>
<gene>
    <name evidence="1" type="ORF">AVEN_25782_1</name>
    <name evidence="2" type="ORF">AVEN_75051_1</name>
    <name evidence="3" type="ORF">AVEN_84703_1</name>
    <name evidence="4" type="ORF">AVEN_94054_1</name>
</gene>
<evidence type="ECO:0000313" key="3">
    <source>
        <dbReference type="EMBL" id="GBO16369.1"/>
    </source>
</evidence>
<protein>
    <submittedName>
        <fullName evidence="3">Uncharacterized protein</fullName>
    </submittedName>
</protein>
<accession>A0A4Y2UTP8</accession>
<dbReference type="EMBL" id="BGPR01040265">
    <property type="protein sequence ID" value="GBO16367.1"/>
    <property type="molecule type" value="Genomic_DNA"/>
</dbReference>
<reference evidence="3 5" key="1">
    <citation type="journal article" date="2019" name="Sci. Rep.">
        <title>Orb-weaving spider Araneus ventricosus genome elucidates the spidroin gene catalogue.</title>
        <authorList>
            <person name="Kono N."/>
            <person name="Nakamura H."/>
            <person name="Ohtoshi R."/>
            <person name="Moran D.A.P."/>
            <person name="Shinohara A."/>
            <person name="Yoshida Y."/>
            <person name="Fujiwara M."/>
            <person name="Mori M."/>
            <person name="Tomita M."/>
            <person name="Arakawa K."/>
        </authorList>
    </citation>
    <scope>NUCLEOTIDE SEQUENCE [LARGE SCALE GENOMIC DNA]</scope>
</reference>
<evidence type="ECO:0000313" key="2">
    <source>
        <dbReference type="EMBL" id="GBO16368.1"/>
    </source>
</evidence>
<evidence type="ECO:0000313" key="5">
    <source>
        <dbReference type="Proteomes" id="UP000499080"/>
    </source>
</evidence>
<evidence type="ECO:0000313" key="1">
    <source>
        <dbReference type="EMBL" id="GBO16367.1"/>
    </source>
</evidence>